<evidence type="ECO:0000313" key="13">
    <source>
        <dbReference type="Proteomes" id="UP001378188"/>
    </source>
</evidence>
<dbReference type="GO" id="GO:0051536">
    <property type="term" value="F:iron-sulfur cluster binding"/>
    <property type="evidence" value="ECO:0007669"/>
    <property type="project" value="UniProtKB-KW"/>
</dbReference>
<dbReference type="PANTHER" id="PTHR11601">
    <property type="entry name" value="CYSTEINE DESULFURYLASE FAMILY MEMBER"/>
    <property type="match status" value="1"/>
</dbReference>
<dbReference type="EMBL" id="JAZHOF010000013">
    <property type="protein sequence ID" value="MEJ8574683.1"/>
    <property type="molecule type" value="Genomic_DNA"/>
</dbReference>
<dbReference type="AlphaFoldDB" id="A0AAW9S3F9"/>
<comment type="catalytic activity">
    <reaction evidence="10">
        <text>(sulfur carrier)-H + L-cysteine = (sulfur carrier)-SH + L-alanine</text>
        <dbReference type="Rhea" id="RHEA:43892"/>
        <dbReference type="Rhea" id="RHEA-COMP:14737"/>
        <dbReference type="Rhea" id="RHEA-COMP:14739"/>
        <dbReference type="ChEBI" id="CHEBI:29917"/>
        <dbReference type="ChEBI" id="CHEBI:35235"/>
        <dbReference type="ChEBI" id="CHEBI:57972"/>
        <dbReference type="ChEBI" id="CHEBI:64428"/>
        <dbReference type="EC" id="2.8.1.7"/>
    </reaction>
</comment>
<dbReference type="Proteomes" id="UP001378188">
    <property type="component" value="Unassembled WGS sequence"/>
</dbReference>
<evidence type="ECO:0000256" key="8">
    <source>
        <dbReference type="ARBA" id="ARBA00023004"/>
    </source>
</evidence>
<evidence type="ECO:0000256" key="6">
    <source>
        <dbReference type="ARBA" id="ARBA00022723"/>
    </source>
</evidence>
<dbReference type="Gene3D" id="3.40.640.10">
    <property type="entry name" value="Type I PLP-dependent aspartate aminotransferase-like (Major domain)"/>
    <property type="match status" value="1"/>
</dbReference>
<dbReference type="InterPro" id="IPR016454">
    <property type="entry name" value="Cysteine_dSase"/>
</dbReference>
<dbReference type="GO" id="GO:0031071">
    <property type="term" value="F:cysteine desulfurase activity"/>
    <property type="evidence" value="ECO:0007669"/>
    <property type="project" value="UniProtKB-EC"/>
</dbReference>
<evidence type="ECO:0000256" key="9">
    <source>
        <dbReference type="ARBA" id="ARBA00023014"/>
    </source>
</evidence>
<keyword evidence="8" id="KW-0408">Iron</keyword>
<evidence type="ECO:0000256" key="10">
    <source>
        <dbReference type="ARBA" id="ARBA00050776"/>
    </source>
</evidence>
<sequence>MEAGSAYLDFNATAPVRPEAIEAACAAMRVGGNPSSVHSAGRAARKLVEEARREVAALVGAEPGAVTFTGGGTEANALALGRRSETDILLASSVEHPSVLGGGRFASDAIELIPVDPDGVVDLAWLERRLGTETAPAIVSVMLANNETGAIQPVAEVARLAHAAGARVHCDAVQAAGRLPIDIAALDADYVTLSAHKIGGPQGAGALVRRDRSVPVMPLYRGGGQERSLRPGTESVAAIAGMGVAARLAAGEIGRQVELERIRDWFESELCTISTATAVFAKGARRLANTSCFAVPGVSAETAMIALDLDGVCVSSGSACSSGKVGRSHVLSAMGVAPDLAAGAIRVSLGWSSARKDVESFIEAWRRLLERRGGRAQEVIEAA</sequence>
<dbReference type="GO" id="GO:0046872">
    <property type="term" value="F:metal ion binding"/>
    <property type="evidence" value="ECO:0007669"/>
    <property type="project" value="UniProtKB-KW"/>
</dbReference>
<evidence type="ECO:0000259" key="11">
    <source>
        <dbReference type="Pfam" id="PF00266"/>
    </source>
</evidence>
<name>A0AAW9S3F9_9HYPH</name>
<dbReference type="RefSeq" id="WP_340332383.1">
    <property type="nucleotide sequence ID" value="NZ_JAZHOF010000013.1"/>
</dbReference>
<dbReference type="Gene3D" id="1.10.260.50">
    <property type="match status" value="1"/>
</dbReference>
<proteinExistence type="inferred from homology"/>
<comment type="function">
    <text evidence="2">Catalyzes the removal of elemental sulfur atoms from cysteine to produce alanine. Seems to participate in the biosynthesis of the nitrogenase metalloclusters by providing the inorganic sulfur required for the Fe-S core formation.</text>
</comment>
<accession>A0AAW9S3F9</accession>
<dbReference type="SUPFAM" id="SSF53383">
    <property type="entry name" value="PLP-dependent transferases"/>
    <property type="match status" value="1"/>
</dbReference>
<evidence type="ECO:0000256" key="3">
    <source>
        <dbReference type="ARBA" id="ARBA00006490"/>
    </source>
</evidence>
<dbReference type="PIRSF" id="PIRSF005572">
    <property type="entry name" value="NifS"/>
    <property type="match status" value="1"/>
</dbReference>
<evidence type="ECO:0000256" key="4">
    <source>
        <dbReference type="ARBA" id="ARBA00013558"/>
    </source>
</evidence>
<dbReference type="Pfam" id="PF00266">
    <property type="entry name" value="Aminotran_5"/>
    <property type="match status" value="1"/>
</dbReference>
<dbReference type="PANTHER" id="PTHR11601:SF34">
    <property type="entry name" value="CYSTEINE DESULFURASE"/>
    <property type="match status" value="1"/>
</dbReference>
<keyword evidence="6" id="KW-0479">Metal-binding</keyword>
<keyword evidence="5" id="KW-0808">Transferase</keyword>
<protein>
    <recommendedName>
        <fullName evidence="4">Cysteine desulfurase</fullName>
    </recommendedName>
</protein>
<comment type="caution">
    <text evidence="12">The sequence shown here is derived from an EMBL/GenBank/DDBJ whole genome shotgun (WGS) entry which is preliminary data.</text>
</comment>
<keyword evidence="7" id="KW-0663">Pyridoxal phosphate</keyword>
<comment type="cofactor">
    <cofactor evidence="1">
        <name>pyridoxal 5'-phosphate</name>
        <dbReference type="ChEBI" id="CHEBI:597326"/>
    </cofactor>
</comment>
<evidence type="ECO:0000256" key="2">
    <source>
        <dbReference type="ARBA" id="ARBA00003120"/>
    </source>
</evidence>
<evidence type="ECO:0000313" key="12">
    <source>
        <dbReference type="EMBL" id="MEJ8574683.1"/>
    </source>
</evidence>
<comment type="similarity">
    <text evidence="3">Belongs to the class-V pyridoxal-phosphate-dependent aminotransferase family. NifS/IscS subfamily.</text>
</comment>
<dbReference type="InterPro" id="IPR015422">
    <property type="entry name" value="PyrdxlP-dep_Trfase_small"/>
</dbReference>
<reference evidence="12 13" key="1">
    <citation type="submission" date="2024-02" db="EMBL/GenBank/DDBJ databases">
        <title>Genome analysis and characterization of Microbaculum marinisediminis sp. nov., isolated from marine sediment.</title>
        <authorList>
            <person name="Du Z.-J."/>
            <person name="Ye Y.-Q."/>
            <person name="Zhang Z.-R."/>
            <person name="Yuan S.-M."/>
            <person name="Zhang X.-Y."/>
        </authorList>
    </citation>
    <scope>NUCLEOTIDE SEQUENCE [LARGE SCALE GENOMIC DNA]</scope>
    <source>
        <strain evidence="12 13">SDUM1044001</strain>
    </source>
</reference>
<dbReference type="Gene3D" id="3.90.1150.10">
    <property type="entry name" value="Aspartate Aminotransferase, domain 1"/>
    <property type="match status" value="1"/>
</dbReference>
<evidence type="ECO:0000256" key="5">
    <source>
        <dbReference type="ARBA" id="ARBA00022679"/>
    </source>
</evidence>
<dbReference type="InterPro" id="IPR015424">
    <property type="entry name" value="PyrdxlP-dep_Trfase"/>
</dbReference>
<keyword evidence="13" id="KW-1185">Reference proteome</keyword>
<keyword evidence="9" id="KW-0411">Iron-sulfur</keyword>
<organism evidence="12 13">
    <name type="scientific">Microbaculum marinum</name>
    <dbReference type="NCBI Taxonomy" id="1764581"/>
    <lineage>
        <taxon>Bacteria</taxon>
        <taxon>Pseudomonadati</taxon>
        <taxon>Pseudomonadota</taxon>
        <taxon>Alphaproteobacteria</taxon>
        <taxon>Hyphomicrobiales</taxon>
        <taxon>Tepidamorphaceae</taxon>
        <taxon>Microbaculum</taxon>
    </lineage>
</organism>
<dbReference type="InterPro" id="IPR015421">
    <property type="entry name" value="PyrdxlP-dep_Trfase_major"/>
</dbReference>
<evidence type="ECO:0000256" key="7">
    <source>
        <dbReference type="ARBA" id="ARBA00022898"/>
    </source>
</evidence>
<gene>
    <name evidence="12" type="ORF">V3328_24615</name>
</gene>
<evidence type="ECO:0000256" key="1">
    <source>
        <dbReference type="ARBA" id="ARBA00001933"/>
    </source>
</evidence>
<feature type="domain" description="Aminotransferase class V" evidence="11">
    <location>
        <begin position="7"/>
        <end position="361"/>
    </location>
</feature>
<dbReference type="InterPro" id="IPR000192">
    <property type="entry name" value="Aminotrans_V_dom"/>
</dbReference>